<organism evidence="2 3">
    <name type="scientific">Rhabdobacter roseus</name>
    <dbReference type="NCBI Taxonomy" id="1655419"/>
    <lineage>
        <taxon>Bacteria</taxon>
        <taxon>Pseudomonadati</taxon>
        <taxon>Bacteroidota</taxon>
        <taxon>Cytophagia</taxon>
        <taxon>Cytophagales</taxon>
        <taxon>Cytophagaceae</taxon>
        <taxon>Rhabdobacter</taxon>
    </lineage>
</organism>
<dbReference type="EMBL" id="JACHGF010000001">
    <property type="protein sequence ID" value="MBB5282475.1"/>
    <property type="molecule type" value="Genomic_DNA"/>
</dbReference>
<dbReference type="CDD" id="cd24032">
    <property type="entry name" value="ASKHA_NBD_TsaB"/>
    <property type="match status" value="1"/>
</dbReference>
<dbReference type="GO" id="GO:0002949">
    <property type="term" value="P:tRNA threonylcarbamoyladenosine modification"/>
    <property type="evidence" value="ECO:0007669"/>
    <property type="project" value="InterPro"/>
</dbReference>
<dbReference type="Gene3D" id="3.30.420.40">
    <property type="match status" value="2"/>
</dbReference>
<dbReference type="RefSeq" id="WP_184170678.1">
    <property type="nucleotide sequence ID" value="NZ_JACHGF010000001.1"/>
</dbReference>
<dbReference type="GO" id="GO:0005829">
    <property type="term" value="C:cytosol"/>
    <property type="evidence" value="ECO:0007669"/>
    <property type="project" value="TreeGrafter"/>
</dbReference>
<comment type="caution">
    <text evidence="2">The sequence shown here is derived from an EMBL/GenBank/DDBJ whole genome shotgun (WGS) entry which is preliminary data.</text>
</comment>
<reference evidence="2 3" key="1">
    <citation type="submission" date="2020-08" db="EMBL/GenBank/DDBJ databases">
        <title>Genomic Encyclopedia of Type Strains, Phase IV (KMG-IV): sequencing the most valuable type-strain genomes for metagenomic binning, comparative biology and taxonomic classification.</title>
        <authorList>
            <person name="Goeker M."/>
        </authorList>
    </citation>
    <scope>NUCLEOTIDE SEQUENCE [LARGE SCALE GENOMIC DNA]</scope>
    <source>
        <strain evidence="2 3">DSM 105074</strain>
    </source>
</reference>
<gene>
    <name evidence="2" type="ORF">HNQ92_000596</name>
</gene>
<name>A0A840THP8_9BACT</name>
<dbReference type="Pfam" id="PF00814">
    <property type="entry name" value="TsaD"/>
    <property type="match status" value="1"/>
</dbReference>
<dbReference type="InterPro" id="IPR022496">
    <property type="entry name" value="T6A_TsaB"/>
</dbReference>
<protein>
    <submittedName>
        <fullName evidence="2">tRNA threonylcarbamoyladenosine biosynthesis protein TsaB</fullName>
    </submittedName>
</protein>
<evidence type="ECO:0000313" key="3">
    <source>
        <dbReference type="Proteomes" id="UP000557307"/>
    </source>
</evidence>
<proteinExistence type="predicted"/>
<dbReference type="InterPro" id="IPR043129">
    <property type="entry name" value="ATPase_NBD"/>
</dbReference>
<feature type="domain" description="Gcp-like" evidence="1">
    <location>
        <begin position="32"/>
        <end position="172"/>
    </location>
</feature>
<dbReference type="NCBIfam" id="TIGR03725">
    <property type="entry name" value="T6A_YeaZ"/>
    <property type="match status" value="1"/>
</dbReference>
<keyword evidence="3" id="KW-1185">Reference proteome</keyword>
<accession>A0A840THP8</accession>
<dbReference type="SUPFAM" id="SSF53067">
    <property type="entry name" value="Actin-like ATPase domain"/>
    <property type="match status" value="2"/>
</dbReference>
<dbReference type="PANTHER" id="PTHR11735:SF11">
    <property type="entry name" value="TRNA THREONYLCARBAMOYLADENOSINE BIOSYNTHESIS PROTEIN TSAB"/>
    <property type="match status" value="1"/>
</dbReference>
<dbReference type="AlphaFoldDB" id="A0A840THP8"/>
<sequence>MLILSLDSSTKGCSAALHQDGALLSACDLHTDRSSSSMLTTLIQSTVQNAGFALHDLDAIAVAKGPGSYTGLRVAVSTAKGLCYALDKPLIGINTLAAMARQLSTFYEDNASTQGYLLCPMLDARRMEVYATVFDTRLQTILPTQAVVVQADSFGTLLEKYPIVFFGDGAAKCQPVLGTHPHAHFLSEPLHPSARTVGTLATEAFLRAEFEDVVTFEPYYLKDFMGTQPRSLPTDSAQAVDA</sequence>
<evidence type="ECO:0000259" key="1">
    <source>
        <dbReference type="Pfam" id="PF00814"/>
    </source>
</evidence>
<evidence type="ECO:0000313" key="2">
    <source>
        <dbReference type="EMBL" id="MBB5282475.1"/>
    </source>
</evidence>
<dbReference type="InterPro" id="IPR000905">
    <property type="entry name" value="Gcp-like_dom"/>
</dbReference>
<dbReference type="Proteomes" id="UP000557307">
    <property type="component" value="Unassembled WGS sequence"/>
</dbReference>
<dbReference type="PANTHER" id="PTHR11735">
    <property type="entry name" value="TRNA N6-ADENOSINE THREONYLCARBAMOYLTRANSFERASE"/>
    <property type="match status" value="1"/>
</dbReference>